<evidence type="ECO:0000313" key="4">
    <source>
        <dbReference type="Proteomes" id="UP000289340"/>
    </source>
</evidence>
<feature type="compositionally biased region" description="Basic and acidic residues" evidence="1">
    <location>
        <begin position="49"/>
        <end position="66"/>
    </location>
</feature>
<name>A0A445GV72_GLYSO</name>
<dbReference type="InterPro" id="IPR012340">
    <property type="entry name" value="NA-bd_OB-fold"/>
</dbReference>
<dbReference type="AlphaFoldDB" id="A0A445GV72"/>
<feature type="region of interest" description="Disordered" evidence="1">
    <location>
        <begin position="49"/>
        <end position="68"/>
    </location>
</feature>
<protein>
    <submittedName>
        <fullName evidence="3">26S proteasome regulatory subunit 4-like B</fullName>
    </submittedName>
</protein>
<keyword evidence="3" id="KW-0647">Proteasome</keyword>
<dbReference type="Pfam" id="PF16450">
    <property type="entry name" value="Prot_ATP_ID_OB_C"/>
    <property type="match status" value="1"/>
</dbReference>
<accession>A0A445GV72</accession>
<comment type="caution">
    <text evidence="3">The sequence shown here is derived from an EMBL/GenBank/DDBJ whole genome shotgun (WGS) entry which is preliminary data.</text>
</comment>
<evidence type="ECO:0000259" key="2">
    <source>
        <dbReference type="Pfam" id="PF16450"/>
    </source>
</evidence>
<dbReference type="Proteomes" id="UP000289340">
    <property type="component" value="Chromosome 15"/>
</dbReference>
<dbReference type="EMBL" id="QZWG01000015">
    <property type="protein sequence ID" value="RZB65195.1"/>
    <property type="molecule type" value="Genomic_DNA"/>
</dbReference>
<evidence type="ECO:0000313" key="3">
    <source>
        <dbReference type="EMBL" id="RZB65195.1"/>
    </source>
</evidence>
<organism evidence="3 4">
    <name type="scientific">Glycine soja</name>
    <name type="common">Wild soybean</name>
    <dbReference type="NCBI Taxonomy" id="3848"/>
    <lineage>
        <taxon>Eukaryota</taxon>
        <taxon>Viridiplantae</taxon>
        <taxon>Streptophyta</taxon>
        <taxon>Embryophyta</taxon>
        <taxon>Tracheophyta</taxon>
        <taxon>Spermatophyta</taxon>
        <taxon>Magnoliopsida</taxon>
        <taxon>eudicotyledons</taxon>
        <taxon>Gunneridae</taxon>
        <taxon>Pentapetalae</taxon>
        <taxon>rosids</taxon>
        <taxon>fabids</taxon>
        <taxon>Fabales</taxon>
        <taxon>Fabaceae</taxon>
        <taxon>Papilionoideae</taxon>
        <taxon>50 kb inversion clade</taxon>
        <taxon>NPAAA clade</taxon>
        <taxon>indigoferoid/millettioid clade</taxon>
        <taxon>Phaseoleae</taxon>
        <taxon>Glycine</taxon>
        <taxon>Glycine subgen. Soja</taxon>
    </lineage>
</organism>
<reference evidence="3 4" key="1">
    <citation type="submission" date="2018-09" db="EMBL/GenBank/DDBJ databases">
        <title>A high-quality reference genome of wild soybean provides a powerful tool to mine soybean genomes.</title>
        <authorList>
            <person name="Xie M."/>
            <person name="Chung C.Y.L."/>
            <person name="Li M.-W."/>
            <person name="Wong F.-L."/>
            <person name="Chan T.-F."/>
            <person name="Lam H.-M."/>
        </authorList>
    </citation>
    <scope>NUCLEOTIDE SEQUENCE [LARGE SCALE GENOMIC DNA]</scope>
    <source>
        <strain evidence="4">cv. W05</strain>
        <tissue evidence="3">Hypocotyl of etiolated seedlings</tissue>
    </source>
</reference>
<dbReference type="InterPro" id="IPR032501">
    <property type="entry name" value="Prot_ATP_ID_OB_2nd"/>
</dbReference>
<feature type="domain" description="Proteasomal ATPase second OB" evidence="2">
    <location>
        <begin position="74"/>
        <end position="123"/>
    </location>
</feature>
<sequence>MLLICDHVFVDIQALICRILILYQTKQQGSKIKSKNRKKTLSFMANQERLKPQKEKAKEDRSKVDDLQGSPMSVGNLEELIDESHAIVSSSMGPEYYVGMLSFIDKDQLEPECAILMHNKVGLGEERVWEAYNSISHDFFCKFILMSTNTLPFATMGSGSLAAMSVFESKYKESLSGHKEYLRNHLLLNPHTYVNPKGFDFPKKIGHYGLQEKYIISIDTILIWLHYL</sequence>
<evidence type="ECO:0000256" key="1">
    <source>
        <dbReference type="SAM" id="MobiDB-lite"/>
    </source>
</evidence>
<gene>
    <name evidence="3" type="ORF">D0Y65_041303</name>
</gene>
<dbReference type="Gene3D" id="2.40.50.140">
    <property type="entry name" value="Nucleic acid-binding proteins"/>
    <property type="match status" value="1"/>
</dbReference>
<dbReference type="GO" id="GO:0000502">
    <property type="term" value="C:proteasome complex"/>
    <property type="evidence" value="ECO:0007669"/>
    <property type="project" value="UniProtKB-KW"/>
</dbReference>
<proteinExistence type="predicted"/>
<keyword evidence="4" id="KW-1185">Reference proteome</keyword>
<dbReference type="FunFam" id="2.40.50.140:FF:000437">
    <property type="entry name" value="26S protease regulatory subunit, putative"/>
    <property type="match status" value="1"/>
</dbReference>